<keyword evidence="2" id="KW-1185">Reference proteome</keyword>
<evidence type="ECO:0000313" key="2">
    <source>
        <dbReference type="Proteomes" id="UP001481872"/>
    </source>
</evidence>
<accession>A0ABV1J7N3</accession>
<reference evidence="1 2" key="1">
    <citation type="submission" date="2024-04" db="EMBL/GenBank/DDBJ databases">
        <title>Human intestinal bacterial collection.</title>
        <authorList>
            <person name="Pauvert C."/>
            <person name="Hitch T.C.A."/>
            <person name="Clavel T."/>
        </authorList>
    </citation>
    <scope>NUCLEOTIDE SEQUENCE [LARGE SCALE GENOMIC DNA]</scope>
    <source>
        <strain evidence="1 2">CLA-SR-H026</strain>
    </source>
</reference>
<dbReference type="Pfam" id="PF21699">
    <property type="entry name" value="TM1266-like"/>
    <property type="match status" value="1"/>
</dbReference>
<dbReference type="Gene3D" id="3.30.70.1150">
    <property type="entry name" value="ACT-like. Chain A, domain 2"/>
    <property type="match status" value="1"/>
</dbReference>
<evidence type="ECO:0000313" key="1">
    <source>
        <dbReference type="EMBL" id="MEQ3353822.1"/>
    </source>
</evidence>
<dbReference type="InterPro" id="IPR027271">
    <property type="entry name" value="Acetolactate_synth/TF_NikR_C"/>
</dbReference>
<dbReference type="SUPFAM" id="SSF55021">
    <property type="entry name" value="ACT-like"/>
    <property type="match status" value="1"/>
</dbReference>
<dbReference type="InterPro" id="IPR045865">
    <property type="entry name" value="ACT-like_dom_sf"/>
</dbReference>
<dbReference type="RefSeq" id="WP_108831150.1">
    <property type="nucleotide sequence ID" value="NZ_JAOQJD010000015.1"/>
</dbReference>
<sequence length="84" mass="9082">MNEKLGIIAIIVETGSGETIKRINDLLHEERDIIVGRLGIPYPKRGLSLISVVVDGKQDKINALSGKLGMLEDVTVRTTLAGDL</sequence>
<comment type="caution">
    <text evidence="1">The sequence shown here is derived from an EMBL/GenBank/DDBJ whole genome shotgun (WGS) entry which is preliminary data.</text>
</comment>
<dbReference type="EMBL" id="JBBNPS010000014">
    <property type="protein sequence ID" value="MEQ3353822.1"/>
    <property type="molecule type" value="Genomic_DNA"/>
</dbReference>
<proteinExistence type="predicted"/>
<dbReference type="Proteomes" id="UP001481872">
    <property type="component" value="Unassembled WGS sequence"/>
</dbReference>
<dbReference type="NCBIfam" id="TIGR03959">
    <property type="entry name" value="hyd_TM1266"/>
    <property type="match status" value="1"/>
</dbReference>
<dbReference type="InterPro" id="IPR023860">
    <property type="entry name" value="FeFe-hyd_TM1266"/>
</dbReference>
<protein>
    <submittedName>
        <fullName evidence="1">TM1266 family iron-only hydrogenase system putative regulator</fullName>
    </submittedName>
</protein>
<organism evidence="1 2">
    <name type="scientific">Aedoeadaptatus acetigenes</name>
    <dbReference type="NCBI Taxonomy" id="2981723"/>
    <lineage>
        <taxon>Bacteria</taxon>
        <taxon>Bacillati</taxon>
        <taxon>Bacillota</taxon>
        <taxon>Tissierellia</taxon>
        <taxon>Tissierellales</taxon>
        <taxon>Peptoniphilaceae</taxon>
        <taxon>Aedoeadaptatus</taxon>
    </lineage>
</organism>
<name>A0ABV1J7N3_9FIRM</name>
<gene>
    <name evidence="1" type="ORF">AAA081_05840</name>
</gene>